<gene>
    <name evidence="5" type="ORF">A0U93_08760</name>
</gene>
<keyword evidence="4" id="KW-0963">Cytoplasm</keyword>
<reference evidence="5 6" key="1">
    <citation type="submission" date="2016-03" db="EMBL/GenBank/DDBJ databases">
        <title>Acetic acid bacteria sequencing.</title>
        <authorList>
            <person name="Brandt J."/>
            <person name="Jakob F."/>
            <person name="Vogel R.F."/>
        </authorList>
    </citation>
    <scope>NUCLEOTIDE SEQUENCE [LARGE SCALE GENOMIC DNA]</scope>
    <source>
        <strain evidence="5 6">NBRC 101099</strain>
    </source>
</reference>
<dbReference type="STRING" id="320497.A0U93_08760"/>
<evidence type="ECO:0000256" key="2">
    <source>
        <dbReference type="ARBA" id="ARBA00022801"/>
    </source>
</evidence>
<dbReference type="HAMAP" id="MF_00528">
    <property type="entry name" value="Maf"/>
    <property type="match status" value="1"/>
</dbReference>
<comment type="similarity">
    <text evidence="4">Belongs to the Maf family.</text>
</comment>
<comment type="caution">
    <text evidence="4">Lacks conserved residue(s) required for the propagation of feature annotation.</text>
</comment>
<dbReference type="InterPro" id="IPR003697">
    <property type="entry name" value="Maf-like"/>
</dbReference>
<evidence type="ECO:0000313" key="6">
    <source>
        <dbReference type="Proteomes" id="UP000188604"/>
    </source>
</evidence>
<accession>A0A1U9KQD4</accession>
<evidence type="ECO:0000256" key="3">
    <source>
        <dbReference type="ARBA" id="ARBA00023080"/>
    </source>
</evidence>
<dbReference type="Gene3D" id="3.90.950.10">
    <property type="match status" value="1"/>
</dbReference>
<name>A0A1U9KQD4_9PROT</name>
<dbReference type="CDD" id="cd00555">
    <property type="entry name" value="Maf"/>
    <property type="match status" value="1"/>
</dbReference>
<sequence length="211" mass="22744">MPADTSQDDPILVLASGSAIRRQLLTESGLTVRPHPVPLDEAALRDQLTEGGATPGRMALELAHAKARLAAHAVNGDHGADPIILAADQILSCDGQIYGKPTDLPHARRQLLALRNRTHALHTAIVLFRGSTPLWSHLETPRMTMRAFSEHFLDNYLAAEGATLLDCVGAYRLEGRGAQLFTTIDGTYDAVLGLPRLPLFQALRAHGILAT</sequence>
<organism evidence="5 6">
    <name type="scientific">Neoasaia chiangmaiensis</name>
    <dbReference type="NCBI Taxonomy" id="320497"/>
    <lineage>
        <taxon>Bacteria</taxon>
        <taxon>Pseudomonadati</taxon>
        <taxon>Pseudomonadota</taxon>
        <taxon>Alphaproteobacteria</taxon>
        <taxon>Acetobacterales</taxon>
        <taxon>Acetobacteraceae</taxon>
        <taxon>Neoasaia</taxon>
    </lineage>
</organism>
<comment type="function">
    <text evidence="4">Nucleoside triphosphate pyrophosphatase. May have a dual role in cell division arrest and in preventing the incorporation of modified nucleotides into cellular nucleic acids.</text>
</comment>
<dbReference type="RefSeq" id="WP_077807034.1">
    <property type="nucleotide sequence ID" value="NZ_BJXS01000007.1"/>
</dbReference>
<dbReference type="SUPFAM" id="SSF52972">
    <property type="entry name" value="ITPase-like"/>
    <property type="match status" value="1"/>
</dbReference>
<feature type="active site" description="Proton acceptor" evidence="4">
    <location>
        <position position="88"/>
    </location>
</feature>
<dbReference type="GO" id="GO:0005737">
    <property type="term" value="C:cytoplasm"/>
    <property type="evidence" value="ECO:0007669"/>
    <property type="project" value="UniProtKB-SubCell"/>
</dbReference>
<dbReference type="PANTHER" id="PTHR43213">
    <property type="entry name" value="BIFUNCTIONAL DTTP/UTP PYROPHOSPHATASE/METHYLTRANSFERASE PROTEIN-RELATED"/>
    <property type="match status" value="1"/>
</dbReference>
<dbReference type="GO" id="GO:0047429">
    <property type="term" value="F:nucleoside triphosphate diphosphatase activity"/>
    <property type="evidence" value="ECO:0007669"/>
    <property type="project" value="UniProtKB-EC"/>
</dbReference>
<dbReference type="PIRSF" id="PIRSF006305">
    <property type="entry name" value="Maf"/>
    <property type="match status" value="1"/>
</dbReference>
<dbReference type="OrthoDB" id="9813962at2"/>
<evidence type="ECO:0000313" key="5">
    <source>
        <dbReference type="EMBL" id="AQS88018.1"/>
    </source>
</evidence>
<dbReference type="Proteomes" id="UP000188604">
    <property type="component" value="Chromosome"/>
</dbReference>
<keyword evidence="3 4" id="KW-0546">Nucleotide metabolism</keyword>
<proteinExistence type="inferred from homology"/>
<dbReference type="Pfam" id="PF02545">
    <property type="entry name" value="Maf"/>
    <property type="match status" value="1"/>
</dbReference>
<comment type="catalytic activity">
    <reaction evidence="4">
        <text>a ribonucleoside 5'-triphosphate + H2O = a ribonucleoside 5'-phosphate + diphosphate + H(+)</text>
        <dbReference type="Rhea" id="RHEA:23996"/>
        <dbReference type="ChEBI" id="CHEBI:15377"/>
        <dbReference type="ChEBI" id="CHEBI:15378"/>
        <dbReference type="ChEBI" id="CHEBI:33019"/>
        <dbReference type="ChEBI" id="CHEBI:58043"/>
        <dbReference type="ChEBI" id="CHEBI:61557"/>
        <dbReference type="EC" id="3.6.1.9"/>
    </reaction>
</comment>
<keyword evidence="6" id="KW-1185">Reference proteome</keyword>
<dbReference type="EC" id="3.6.1.9" evidence="4"/>
<dbReference type="PANTHER" id="PTHR43213:SF5">
    <property type="entry name" value="BIFUNCTIONAL DTTP_UTP PYROPHOSPHATASE_METHYLTRANSFERASE PROTEIN-RELATED"/>
    <property type="match status" value="1"/>
</dbReference>
<dbReference type="AlphaFoldDB" id="A0A1U9KQD4"/>
<keyword evidence="2 4" id="KW-0378">Hydrolase</keyword>
<dbReference type="EMBL" id="CP014691">
    <property type="protein sequence ID" value="AQS88018.1"/>
    <property type="molecule type" value="Genomic_DNA"/>
</dbReference>
<protein>
    <recommendedName>
        <fullName evidence="4">Nucleoside triphosphate pyrophosphatase</fullName>
        <ecNumber evidence="4">3.6.1.9</ecNumber>
    </recommendedName>
    <alternativeName>
        <fullName evidence="4">Nucleotide pyrophosphatase</fullName>
        <shortName evidence="4">Nucleotide PPase</shortName>
    </alternativeName>
</protein>
<dbReference type="KEGG" id="nch:A0U93_08760"/>
<evidence type="ECO:0000256" key="1">
    <source>
        <dbReference type="ARBA" id="ARBA00001968"/>
    </source>
</evidence>
<dbReference type="InterPro" id="IPR029001">
    <property type="entry name" value="ITPase-like_fam"/>
</dbReference>
<comment type="cofactor">
    <cofactor evidence="1 4">
        <name>a divalent metal cation</name>
        <dbReference type="ChEBI" id="CHEBI:60240"/>
    </cofactor>
</comment>
<dbReference type="GO" id="GO:0009117">
    <property type="term" value="P:nucleotide metabolic process"/>
    <property type="evidence" value="ECO:0007669"/>
    <property type="project" value="UniProtKB-KW"/>
</dbReference>
<comment type="subcellular location">
    <subcellularLocation>
        <location evidence="4">Cytoplasm</location>
    </subcellularLocation>
</comment>
<evidence type="ECO:0000256" key="4">
    <source>
        <dbReference type="HAMAP-Rule" id="MF_00528"/>
    </source>
</evidence>
<comment type="catalytic activity">
    <reaction evidence="4">
        <text>a 2'-deoxyribonucleoside 5'-triphosphate + H2O = a 2'-deoxyribonucleoside 5'-phosphate + diphosphate + H(+)</text>
        <dbReference type="Rhea" id="RHEA:44644"/>
        <dbReference type="ChEBI" id="CHEBI:15377"/>
        <dbReference type="ChEBI" id="CHEBI:15378"/>
        <dbReference type="ChEBI" id="CHEBI:33019"/>
        <dbReference type="ChEBI" id="CHEBI:61560"/>
        <dbReference type="ChEBI" id="CHEBI:65317"/>
        <dbReference type="EC" id="3.6.1.9"/>
    </reaction>
</comment>